<dbReference type="Gene3D" id="3.40.50.300">
    <property type="entry name" value="P-loop containing nucleotide triphosphate hydrolases"/>
    <property type="match status" value="1"/>
</dbReference>
<feature type="compositionally biased region" description="Acidic residues" evidence="2">
    <location>
        <begin position="1783"/>
        <end position="1792"/>
    </location>
</feature>
<evidence type="ECO:0000259" key="3">
    <source>
        <dbReference type="PROSITE" id="PS51192"/>
    </source>
</evidence>
<feature type="region of interest" description="Disordered" evidence="2">
    <location>
        <begin position="374"/>
        <end position="444"/>
    </location>
</feature>
<feature type="compositionally biased region" description="Basic residues" evidence="2">
    <location>
        <begin position="266"/>
        <end position="277"/>
    </location>
</feature>
<feature type="compositionally biased region" description="Basic and acidic residues" evidence="2">
    <location>
        <begin position="830"/>
        <end position="840"/>
    </location>
</feature>
<evidence type="ECO:0000313" key="4">
    <source>
        <dbReference type="EMBL" id="PHJ22074.1"/>
    </source>
</evidence>
<evidence type="ECO:0000313" key="5">
    <source>
        <dbReference type="Proteomes" id="UP000221165"/>
    </source>
</evidence>
<feature type="compositionally biased region" description="Basic and acidic residues" evidence="2">
    <location>
        <begin position="236"/>
        <end position="254"/>
    </location>
</feature>
<dbReference type="InterPro" id="IPR049730">
    <property type="entry name" value="SNF2/RAD54-like_C"/>
</dbReference>
<feature type="compositionally biased region" description="Basic and acidic residues" evidence="2">
    <location>
        <begin position="81"/>
        <end position="93"/>
    </location>
</feature>
<reference evidence="4 5" key="1">
    <citation type="journal article" date="2017" name="Int. J. Parasitol.">
        <title>The genome of the protozoan parasite Cystoisospora suis and a reverse vaccinology approach to identify vaccine candidates.</title>
        <authorList>
            <person name="Palmieri N."/>
            <person name="Shrestha A."/>
            <person name="Ruttkowski B."/>
            <person name="Beck T."/>
            <person name="Vogl C."/>
            <person name="Tomley F."/>
            <person name="Blake D.P."/>
            <person name="Joachim A."/>
        </authorList>
    </citation>
    <scope>NUCLEOTIDE SEQUENCE [LARGE SCALE GENOMIC DNA]</scope>
    <source>
        <strain evidence="4 5">Wien I</strain>
    </source>
</reference>
<feature type="compositionally biased region" description="Polar residues" evidence="2">
    <location>
        <begin position="140"/>
        <end position="161"/>
    </location>
</feature>
<keyword evidence="1" id="KW-0378">Hydrolase</keyword>
<feature type="compositionally biased region" description="Basic and acidic residues" evidence="2">
    <location>
        <begin position="207"/>
        <end position="226"/>
    </location>
</feature>
<feature type="compositionally biased region" description="Basic and acidic residues" evidence="2">
    <location>
        <begin position="456"/>
        <end position="467"/>
    </location>
</feature>
<feature type="compositionally biased region" description="Basic and acidic residues" evidence="2">
    <location>
        <begin position="1914"/>
        <end position="1924"/>
    </location>
</feature>
<proteinExistence type="predicted"/>
<feature type="compositionally biased region" description="Basic and acidic residues" evidence="2">
    <location>
        <begin position="379"/>
        <end position="418"/>
    </location>
</feature>
<dbReference type="RefSeq" id="XP_067923751.1">
    <property type="nucleotide sequence ID" value="XM_068064273.1"/>
</dbReference>
<feature type="region of interest" description="Disordered" evidence="2">
    <location>
        <begin position="1332"/>
        <end position="1355"/>
    </location>
</feature>
<feature type="region of interest" description="Disordered" evidence="2">
    <location>
        <begin position="66"/>
        <end position="293"/>
    </location>
</feature>
<feature type="compositionally biased region" description="Basic and acidic residues" evidence="2">
    <location>
        <begin position="1806"/>
        <end position="1833"/>
    </location>
</feature>
<feature type="domain" description="Helicase ATP-binding" evidence="3">
    <location>
        <begin position="1938"/>
        <end position="2032"/>
    </location>
</feature>
<accession>A0A2C6L2L9</accession>
<feature type="region of interest" description="Disordered" evidence="2">
    <location>
        <begin position="2050"/>
        <end position="2090"/>
    </location>
</feature>
<dbReference type="SUPFAM" id="SSF52540">
    <property type="entry name" value="P-loop containing nucleoside triphosphate hydrolases"/>
    <property type="match status" value="2"/>
</dbReference>
<feature type="compositionally biased region" description="Basic and acidic residues" evidence="2">
    <location>
        <begin position="2080"/>
        <end position="2090"/>
    </location>
</feature>
<dbReference type="PANTHER" id="PTHR10799">
    <property type="entry name" value="SNF2/RAD54 HELICASE FAMILY"/>
    <property type="match status" value="1"/>
</dbReference>
<comment type="caution">
    <text evidence="4">The sequence shown here is derived from an EMBL/GenBank/DDBJ whole genome shotgun (WGS) entry which is preliminary data.</text>
</comment>
<feature type="compositionally biased region" description="Basic residues" evidence="2">
    <location>
        <begin position="820"/>
        <end position="829"/>
    </location>
</feature>
<dbReference type="PROSITE" id="PS51192">
    <property type="entry name" value="HELICASE_ATP_BIND_1"/>
    <property type="match status" value="1"/>
</dbReference>
<dbReference type="GeneID" id="94427484"/>
<protein>
    <submittedName>
        <fullName evidence="4">Swi2 snf2-containing protein</fullName>
    </submittedName>
</protein>
<dbReference type="VEuPathDB" id="ToxoDB:CSUI_004078"/>
<dbReference type="Proteomes" id="UP000221165">
    <property type="component" value="Unassembled WGS sequence"/>
</dbReference>
<dbReference type="OrthoDB" id="331635at2759"/>
<feature type="compositionally biased region" description="Basic and acidic residues" evidence="2">
    <location>
        <begin position="1764"/>
        <end position="1782"/>
    </location>
</feature>
<feature type="non-terminal residue" evidence="4">
    <location>
        <position position="2384"/>
    </location>
</feature>
<keyword evidence="5" id="KW-1185">Reference proteome</keyword>
<organism evidence="4 5">
    <name type="scientific">Cystoisospora suis</name>
    <dbReference type="NCBI Taxonomy" id="483139"/>
    <lineage>
        <taxon>Eukaryota</taxon>
        <taxon>Sar</taxon>
        <taxon>Alveolata</taxon>
        <taxon>Apicomplexa</taxon>
        <taxon>Conoidasida</taxon>
        <taxon>Coccidia</taxon>
        <taxon>Eucoccidiorida</taxon>
        <taxon>Eimeriorina</taxon>
        <taxon>Sarcocystidae</taxon>
        <taxon>Cystoisospora</taxon>
    </lineage>
</organism>
<feature type="compositionally biased region" description="Basic and acidic residues" evidence="2">
    <location>
        <begin position="278"/>
        <end position="287"/>
    </location>
</feature>
<feature type="non-terminal residue" evidence="4">
    <location>
        <position position="1"/>
    </location>
</feature>
<dbReference type="InterPro" id="IPR027417">
    <property type="entry name" value="P-loop_NTPase"/>
</dbReference>
<dbReference type="GO" id="GO:0016787">
    <property type="term" value="F:hydrolase activity"/>
    <property type="evidence" value="ECO:0007669"/>
    <property type="project" value="UniProtKB-KW"/>
</dbReference>
<feature type="compositionally biased region" description="Low complexity" evidence="2">
    <location>
        <begin position="1894"/>
        <end position="1913"/>
    </location>
</feature>
<dbReference type="Pfam" id="PF00176">
    <property type="entry name" value="SNF2-rel_dom"/>
    <property type="match status" value="1"/>
</dbReference>
<feature type="compositionally biased region" description="Polar residues" evidence="2">
    <location>
        <begin position="421"/>
        <end position="441"/>
    </location>
</feature>
<dbReference type="EMBL" id="MIGC01001837">
    <property type="protein sequence ID" value="PHJ22074.1"/>
    <property type="molecule type" value="Genomic_DNA"/>
</dbReference>
<dbReference type="InterPro" id="IPR000330">
    <property type="entry name" value="SNF2_N"/>
</dbReference>
<feature type="region of interest" description="Disordered" evidence="2">
    <location>
        <begin position="1894"/>
        <end position="1939"/>
    </location>
</feature>
<evidence type="ECO:0000256" key="2">
    <source>
        <dbReference type="SAM" id="MobiDB-lite"/>
    </source>
</evidence>
<gene>
    <name evidence="4" type="ORF">CSUI_004078</name>
</gene>
<dbReference type="InterPro" id="IPR014001">
    <property type="entry name" value="Helicase_ATP-bd"/>
</dbReference>
<feature type="compositionally biased region" description="Low complexity" evidence="2">
    <location>
        <begin position="2263"/>
        <end position="2272"/>
    </location>
</feature>
<feature type="region of interest" description="Disordered" evidence="2">
    <location>
        <begin position="820"/>
        <end position="840"/>
    </location>
</feature>
<sequence>LARALIGWSSIVPSHRWIAAQLPPVLRLLPTDFLHRPDKTPSASSSSSPPPFIRVVDYHTRRILSPSSRVRGVKQRSSTCQKKEKEHPRRSQEDTGAEVTRVEREPQRESCSSSSRRSNRRRRTSPHYDRAPDCDMDVLSSAQGFTGTLDSSSKSPISRQAYSRGKEEVDDTSMRGREQEEAGRGRKKNDSCHLQEGRTRRLMVYQSHRDFYASTTPDRDGTDVRGMEVLPSTDSISREEKDLDMQTRRAKQEQAEEDDQEEEKTKKKKNRNPKKKKGEVTKIRENPEREEEVGEERLNRVSRLPFSSSVGKYRIYALAGALWALGLRYAGSNNRRCRHLLLRYMHYLRRGQCGRASSSSSSFFLLHPPSQAHPLRKKEKFEEAKNKKNTRKDHEEEVSLLHSEVEMDGSTTDKEIRSLYRSGTSHPNGSLPQTHPSSSFHSQDHHLPLYDERMAEREEESMHERFPLHSNPSSASPLTSIPAISSSRITLPRSSPPLHPQPPPPRRRLSLSSLSSASSSLLQSIFTTLSLFSLPLPPPSPSFDESRECLLPPLQTSGRSTHIEQRAPRHPQQPPSSLQTRDVFSSFPSSSSFLSSSSSVEEGEEEEDLSLFLKYASHNVEEEAVDVCALTCCLSLALVSAGSCDVEVLKTLFYERNLRITRSPAETSIASTALTSAMISQLTQGGSSSSSSASGLGEGYESASAIAKVTEKYRQQSQYGVLMLLHQALGIVCMSGGRSSFREGFLRVNPLDISVLLLSFYPLRPPTDACDQRSHLQACRHLWVLATESRTLLPVDLDTQRSLTHQDGVKAKIISMKVSRKSSMKKSKKERRERMHERGDIQKKTSLTQQMLRMKKTEISLPSLLPSPHRLVELKIDHENYYPVVLRNPSYSHLDTEVQNTRSDEEVLSNSNILPSSLLSSRKVYRPLSSRGCESHAIDRDDKEEFQDLFKRKKLFSLSSSSLFLSHLNGIVKKLHVFHRLFSSREGGRNLLFLKRRGHLHLSEEGYERSSRTACTAGGELSKEEKTPLTCLRLSSSRQNNPSRCLSSSFSSASSSSYSSLPQSSLSLYFRFCLPWNSRSSRSHARLHNEDLFRRDTLTSSLISTPKKRSDENVRLLDDLLRQQEAFDASSHGRSYAVIRLAQYLIKICERLLLRPGDSSSCGVGRLRKFAREVDRQSLFRWMKMQGNEDKEEEEDEDRQVYRRLEVLKIRLDMIERKLLYIHSRRIRLREDHKRKMADFPLRTSPLEEKGNYSSFSSNKDALIPLSTPPSLLPPLSSDFLLYHPHHYKKPVILSRDSSHSTVSSSSILLSSSSRLSQQVVPFYRRVLSRFEEDEEEEEKEKRRERETGEEEDNLSFSLRDLRDDIHEDVEWMNELHLLEREVYNIRDDLLMRETSDRNLGENEGLREDRIGLPTFSSSSSSAMQHAYLSVSHPFRFYSLSEEGGRRREDENEEESLWPWRSDSYGEGDTSPGGVLHHPLEVRSLRFLYRFFTYLMSSHLSLPSYLHVTPFSSFSLSTSGSFISSFFSPDLSVFSPLQASYPHYTDTTDAKHAMCTGVSRQQENTILDKTCNYLATPPSLPSSSCSFPSSSFSACSGVKSFLSRFHCQANELSLVHSSADSRRKETEWRQGSFLRLLPLQKVSSEILDTISCEESILRERQLRSRRKYRRLRETAIVTYAISGLLGLAPGIAGLHYYGRSELRCSYIRRNTSPSSSLFSSSSSSFSSRGCAPCGGLSMVLKDVEEEEEMERGDSLRRSKQSKMKGRDVSARILREIEGQREEIEMESGEEETVMLRKDGTEEDQQEGEKKERELRMSSRNEDAKSEKEKERRQGVFDYIDDHDDEEKGKKVEEQGVYTQFVSFMILHDLPLIATWKAFCKDQLQDIFFQQERSPSSSHLTHIPTTSLSLPSSCSREEERKERHFSSARPRRAPRASSLSGEVVSGSSTRFAYPFDVVLTSYEILMNDIELFSMFKWNCLFFDEATRLKSKASKRRDVFFTRLQRSHTFLLTGTPLENNLQELWSLLHFIQPDLFTTSETFVAAFCSSSASSYLSQSPSSSSSASQFRTKKERGEEEEEEEKKRQDRDALDKRERKKNFRVQRLGRQNRSLLHRLISTFVLRRTIQQVKTCWTLPPCVELIFFLPLTSLQKKLYIWLLTRENEVLLRLQSQKKEDRGKEARECLLDEETKKKEEEKNDLVTSQTATQIIGNLRSMQNLFMQLRKCCNHPALFCLGGGNAYPSLSSSSSSSSFLPRTNSRQDENSSPSSSSSASLYFPTFLRSRMEEGDRGSGEASILCDPESLLRDSMKFQALQVIVQFYLRRQEKVVVFSFSTVMLDLVEDFLYEQGVYTARLDGRMNDEERRQALHAFLSTPSSPSSSSPSSD</sequence>
<name>A0A2C6L2L9_9APIC</name>
<evidence type="ECO:0000256" key="1">
    <source>
        <dbReference type="ARBA" id="ARBA00022801"/>
    </source>
</evidence>
<dbReference type="GO" id="GO:0005524">
    <property type="term" value="F:ATP binding"/>
    <property type="evidence" value="ECO:0007669"/>
    <property type="project" value="InterPro"/>
</dbReference>
<dbReference type="Gene3D" id="3.40.50.10810">
    <property type="entry name" value="Tandem AAA-ATPase domain"/>
    <property type="match status" value="1"/>
</dbReference>
<feature type="compositionally biased region" description="Low complexity" evidence="2">
    <location>
        <begin position="2050"/>
        <end position="2064"/>
    </location>
</feature>
<feature type="compositionally biased region" description="Basic and acidic residues" evidence="2">
    <location>
        <begin position="164"/>
        <end position="199"/>
    </location>
</feature>
<dbReference type="InterPro" id="IPR038718">
    <property type="entry name" value="SNF2-like_sf"/>
</dbReference>
<feature type="compositionally biased region" description="Pro residues" evidence="2">
    <location>
        <begin position="494"/>
        <end position="504"/>
    </location>
</feature>
<feature type="region of interest" description="Disordered" evidence="2">
    <location>
        <begin position="456"/>
        <end position="512"/>
    </location>
</feature>
<feature type="region of interest" description="Disordered" evidence="2">
    <location>
        <begin position="1442"/>
        <end position="1463"/>
    </location>
</feature>
<feature type="region of interest" description="Disordered" evidence="2">
    <location>
        <begin position="2250"/>
        <end position="2272"/>
    </location>
</feature>
<feature type="region of interest" description="Disordered" evidence="2">
    <location>
        <begin position="554"/>
        <end position="585"/>
    </location>
</feature>
<feature type="region of interest" description="Disordered" evidence="2">
    <location>
        <begin position="1744"/>
        <end position="1833"/>
    </location>
</feature>
<feature type="compositionally biased region" description="Polar residues" evidence="2">
    <location>
        <begin position="470"/>
        <end position="489"/>
    </location>
</feature>
<dbReference type="CDD" id="cd18793">
    <property type="entry name" value="SF2_C_SNF"/>
    <property type="match status" value="1"/>
</dbReference>